<proteinExistence type="predicted"/>
<evidence type="ECO:0000313" key="3">
    <source>
        <dbReference type="Proteomes" id="UP000593565"/>
    </source>
</evidence>
<dbReference type="AlphaFoldDB" id="A0A7J6ACF8"/>
<keyword evidence="1" id="KW-1133">Transmembrane helix</keyword>
<feature type="transmembrane region" description="Helical" evidence="1">
    <location>
        <begin position="12"/>
        <end position="33"/>
    </location>
</feature>
<keyword evidence="1" id="KW-0472">Membrane</keyword>
<comment type="caution">
    <text evidence="2">The sequence shown here is derived from an EMBL/GenBank/DDBJ whole genome shotgun (WGS) entry which is preliminary data.</text>
</comment>
<sequence>MAKLNPWTKKIFIFLNIIIAVSGIVVFSSGLYLQEKHKFAFLKTAAIGGLIRIALIISIPHLKMFEAEINSRYPIQISEDVHKILMDVLYCLIVLTCLADMMSLAMIKQIRGGVCG</sequence>
<accession>A0A7J6ACF8</accession>
<keyword evidence="3" id="KW-1185">Reference proteome</keyword>
<name>A0A7J6ACF8_AMEME</name>
<evidence type="ECO:0000256" key="1">
    <source>
        <dbReference type="SAM" id="Phobius"/>
    </source>
</evidence>
<organism evidence="2 3">
    <name type="scientific">Ameiurus melas</name>
    <name type="common">Black bullhead</name>
    <name type="synonym">Silurus melas</name>
    <dbReference type="NCBI Taxonomy" id="219545"/>
    <lineage>
        <taxon>Eukaryota</taxon>
        <taxon>Metazoa</taxon>
        <taxon>Chordata</taxon>
        <taxon>Craniata</taxon>
        <taxon>Vertebrata</taxon>
        <taxon>Euteleostomi</taxon>
        <taxon>Actinopterygii</taxon>
        <taxon>Neopterygii</taxon>
        <taxon>Teleostei</taxon>
        <taxon>Ostariophysi</taxon>
        <taxon>Siluriformes</taxon>
        <taxon>Ictaluridae</taxon>
        <taxon>Ameiurus</taxon>
    </lineage>
</organism>
<keyword evidence="1" id="KW-0812">Transmembrane</keyword>
<feature type="transmembrane region" description="Helical" evidence="1">
    <location>
        <begin position="45"/>
        <end position="64"/>
    </location>
</feature>
<dbReference type="Proteomes" id="UP000593565">
    <property type="component" value="Unassembled WGS sequence"/>
</dbReference>
<feature type="transmembrane region" description="Helical" evidence="1">
    <location>
        <begin position="84"/>
        <end position="107"/>
    </location>
</feature>
<protein>
    <submittedName>
        <fullName evidence="2">Uncharacterized protein</fullName>
    </submittedName>
</protein>
<dbReference type="EMBL" id="JAAGNN010000015">
    <property type="protein sequence ID" value="KAF4079471.1"/>
    <property type="molecule type" value="Genomic_DNA"/>
</dbReference>
<reference evidence="2 3" key="1">
    <citation type="submission" date="2020-02" db="EMBL/GenBank/DDBJ databases">
        <title>A chromosome-scale genome assembly of the black bullhead catfish (Ameiurus melas).</title>
        <authorList>
            <person name="Wen M."/>
            <person name="Zham M."/>
            <person name="Cabau C."/>
            <person name="Klopp C."/>
            <person name="Donnadieu C."/>
            <person name="Roques C."/>
            <person name="Bouchez O."/>
            <person name="Lampietro C."/>
            <person name="Jouanno E."/>
            <person name="Herpin A."/>
            <person name="Louis A."/>
            <person name="Berthelot C."/>
            <person name="Parey E."/>
            <person name="Roest-Crollius H."/>
            <person name="Braasch I."/>
            <person name="Postlethwait J."/>
            <person name="Robinson-Rechavi M."/>
            <person name="Echchiki A."/>
            <person name="Begum T."/>
            <person name="Montfort J."/>
            <person name="Schartl M."/>
            <person name="Bobe J."/>
            <person name="Guiguen Y."/>
        </authorList>
    </citation>
    <scope>NUCLEOTIDE SEQUENCE [LARGE SCALE GENOMIC DNA]</scope>
    <source>
        <strain evidence="2">M_S1</strain>
        <tissue evidence="2">Blood</tissue>
    </source>
</reference>
<evidence type="ECO:0000313" key="2">
    <source>
        <dbReference type="EMBL" id="KAF4079471.1"/>
    </source>
</evidence>
<gene>
    <name evidence="2" type="ORF">AMELA_G00178380</name>
</gene>